<organism evidence="6 7">
    <name type="scientific">Micromonospora haikouensis</name>
    <dbReference type="NCBI Taxonomy" id="686309"/>
    <lineage>
        <taxon>Bacteria</taxon>
        <taxon>Bacillati</taxon>
        <taxon>Actinomycetota</taxon>
        <taxon>Actinomycetes</taxon>
        <taxon>Micromonosporales</taxon>
        <taxon>Micromonosporaceae</taxon>
        <taxon>Micromonospora</taxon>
    </lineage>
</organism>
<keyword evidence="6" id="KW-0378">Hydrolase</keyword>
<dbReference type="PANTHER" id="PTHR11851:SF49">
    <property type="entry name" value="MITOCHONDRIAL-PROCESSING PEPTIDASE SUBUNIT ALPHA"/>
    <property type="match status" value="1"/>
</dbReference>
<evidence type="ECO:0000313" key="7">
    <source>
        <dbReference type="Proteomes" id="UP000032254"/>
    </source>
</evidence>
<name>A0A0D0X3H1_9ACTN</name>
<proteinExistence type="inferred from homology"/>
<dbReference type="GO" id="GO:0004222">
    <property type="term" value="F:metalloendopeptidase activity"/>
    <property type="evidence" value="ECO:0007669"/>
    <property type="project" value="InterPro"/>
</dbReference>
<dbReference type="PATRIC" id="fig|47853.6.peg.2044"/>
<dbReference type="EMBL" id="JXSX01000001">
    <property type="protein sequence ID" value="KIR65616.1"/>
    <property type="molecule type" value="Genomic_DNA"/>
</dbReference>
<evidence type="ECO:0000259" key="4">
    <source>
        <dbReference type="Pfam" id="PF00675"/>
    </source>
</evidence>
<dbReference type="Pfam" id="PF05193">
    <property type="entry name" value="Peptidase_M16_C"/>
    <property type="match status" value="1"/>
</dbReference>
<evidence type="ECO:0000313" key="6">
    <source>
        <dbReference type="EMBL" id="KIR65616.1"/>
    </source>
</evidence>
<dbReference type="PANTHER" id="PTHR11851">
    <property type="entry name" value="METALLOPROTEASE"/>
    <property type="match status" value="1"/>
</dbReference>
<comment type="caution">
    <text evidence="6">The sequence shown here is derived from an EMBL/GenBank/DDBJ whole genome shotgun (WGS) entry which is preliminary data.</text>
</comment>
<reference evidence="6 7" key="1">
    <citation type="submission" date="2015-01" db="EMBL/GenBank/DDBJ databases">
        <title>Sequencing and annotation of Micromonospora carbonacea strain JXNU-1 genome.</title>
        <authorList>
            <person name="Long Z."/>
            <person name="Huang Y."/>
            <person name="Jiang Y."/>
        </authorList>
    </citation>
    <scope>NUCLEOTIDE SEQUENCE [LARGE SCALE GENOMIC DNA]</scope>
    <source>
        <strain evidence="6 7">JXNU-1</strain>
    </source>
</reference>
<dbReference type="Proteomes" id="UP000032254">
    <property type="component" value="Unassembled WGS sequence"/>
</dbReference>
<keyword evidence="7" id="KW-1185">Reference proteome</keyword>
<evidence type="ECO:0000256" key="3">
    <source>
        <dbReference type="SAM" id="MobiDB-lite"/>
    </source>
</evidence>
<keyword evidence="6" id="KW-0645">Protease</keyword>
<dbReference type="AlphaFoldDB" id="A0A0D0X3H1"/>
<feature type="domain" description="Peptidase M16 C-terminal" evidence="5">
    <location>
        <begin position="217"/>
        <end position="395"/>
    </location>
</feature>
<gene>
    <name evidence="6" type="ORF">TK50_09590</name>
</gene>
<dbReference type="InterPro" id="IPR001431">
    <property type="entry name" value="Pept_M16_Zn_BS"/>
</dbReference>
<dbReference type="InterPro" id="IPR011765">
    <property type="entry name" value="Pept_M16_N"/>
</dbReference>
<dbReference type="InterPro" id="IPR007863">
    <property type="entry name" value="Peptidase_M16_C"/>
</dbReference>
<feature type="region of interest" description="Disordered" evidence="3">
    <location>
        <begin position="1"/>
        <end position="46"/>
    </location>
</feature>
<protein>
    <submittedName>
        <fullName evidence="6">Zinc protease</fullName>
    </submittedName>
</protein>
<dbReference type="Gene3D" id="3.30.830.10">
    <property type="entry name" value="Metalloenzyme, LuxS/M16 peptidase-like"/>
    <property type="match status" value="2"/>
</dbReference>
<evidence type="ECO:0000256" key="1">
    <source>
        <dbReference type="ARBA" id="ARBA00007261"/>
    </source>
</evidence>
<dbReference type="InterPro" id="IPR050361">
    <property type="entry name" value="MPP/UQCRC_Complex"/>
</dbReference>
<comment type="similarity">
    <text evidence="1 2">Belongs to the peptidase M16 family.</text>
</comment>
<accession>A0A0D0X3H1</accession>
<dbReference type="GO" id="GO:0046872">
    <property type="term" value="F:metal ion binding"/>
    <property type="evidence" value="ECO:0007669"/>
    <property type="project" value="InterPro"/>
</dbReference>
<sequence>MSRAQRASFPAGRRGVAPSGAVRHAAGGQPGRAGGSARAVTRTLSDDPLGGTVRRTVLPSGLRVLTEAIPAMRSVSFGIWVSVGSRDETGPQAGAAHFLEHLLFKGTHKRTALEISAEIEAVGGETNAFTTKEYTCYYARVLDEDLPLAIDVMCDAVADSLLEPADVETERGVILEEIAMHDDEPGDEVHDLFTRAVYGDHPLGRLISGTEETVTPMTRRQIQDFYRRHYTAPQIVVAAAGNLDHAVVVRLVREALAGTPLDTGPAAPAPHRSATPAVRVQPAATLVEPKETEQAHVILGCPGIDRVDGRRFALGVLNNVLGGGMSSRLFQEIRERRGLAYSVYSYASQYADSGVFAVYAGCAPGKVDEVLELTRAQLRRVAADGLTEAEVARGKGMSKGSFVLGLEDTGSRMSRLAKGELLYGDLMPVDELLARVDAVTVADVNTLAAELLAQPMSLAVVGPFGERDFSA</sequence>
<dbReference type="InterPro" id="IPR011249">
    <property type="entry name" value="Metalloenz_LuxS/M16"/>
</dbReference>
<evidence type="ECO:0000256" key="2">
    <source>
        <dbReference type="RuleBase" id="RU004447"/>
    </source>
</evidence>
<dbReference type="FunFam" id="3.30.830.10:FF:000008">
    <property type="entry name" value="Mitochondrial-processing peptidase subunit beta"/>
    <property type="match status" value="1"/>
</dbReference>
<feature type="domain" description="Peptidase M16 N-terminal" evidence="4">
    <location>
        <begin position="63"/>
        <end position="210"/>
    </location>
</feature>
<evidence type="ECO:0000259" key="5">
    <source>
        <dbReference type="Pfam" id="PF05193"/>
    </source>
</evidence>
<dbReference type="GO" id="GO:0006508">
    <property type="term" value="P:proteolysis"/>
    <property type="evidence" value="ECO:0007669"/>
    <property type="project" value="UniProtKB-KW"/>
</dbReference>
<dbReference type="SUPFAM" id="SSF63411">
    <property type="entry name" value="LuxS/MPP-like metallohydrolase"/>
    <property type="match status" value="2"/>
</dbReference>
<dbReference type="PROSITE" id="PS00143">
    <property type="entry name" value="INSULINASE"/>
    <property type="match status" value="1"/>
</dbReference>
<dbReference type="Pfam" id="PF00675">
    <property type="entry name" value="Peptidase_M16"/>
    <property type="match status" value="1"/>
</dbReference>